<dbReference type="AlphaFoldDB" id="A0A7Z2W0A5"/>
<evidence type="ECO:0008006" key="6">
    <source>
        <dbReference type="Google" id="ProtNLM"/>
    </source>
</evidence>
<evidence type="ECO:0000313" key="4">
    <source>
        <dbReference type="EMBL" id="QJE02571.1"/>
    </source>
</evidence>
<feature type="region of interest" description="Disordered" evidence="1">
    <location>
        <begin position="306"/>
        <end position="336"/>
    </location>
</feature>
<evidence type="ECO:0000259" key="3">
    <source>
        <dbReference type="Pfam" id="PF18443"/>
    </source>
</evidence>
<reference evidence="4 5" key="1">
    <citation type="submission" date="2020-04" db="EMBL/GenBank/DDBJ databases">
        <title>Genome sequencing of novel species.</title>
        <authorList>
            <person name="Heo J."/>
            <person name="Kim S.-J."/>
            <person name="Kim J.-S."/>
            <person name="Hong S.-B."/>
            <person name="Kwon S.-W."/>
        </authorList>
    </citation>
    <scope>NUCLEOTIDE SEQUENCE [LARGE SCALE GENOMIC DNA]</scope>
    <source>
        <strain evidence="4 5">GN2-R2</strain>
    </source>
</reference>
<proteinExistence type="predicted"/>
<name>A0A7Z2W0A5_9BURK</name>
<sequence length="533" mass="57682">MKTVCVGRFLVDVPVQAEVSLSREMIDGFEIEKREESETAFHERVAARAADIDAQAAKDPARRTSGMLEARDLAIPGMAGRSLVYGRTRSYYFEGERRIDTEWVSVEVHAHKEGWSFSLSAKFADETSARAAEALLARLRLRGEDDIPAVAGFCIGRAVFAEPLPPHKTEHIAMHIGLPDHPDLGMAFASLPGGGTSRTLLERYADMDADAGADELLRVTRLRTGKRDIDALAGEEVLERVREFNFATTFGFVWEAQGVKDDPLRPFLSLELHAGISAEPGGKPRDSSLHEDAVLALWDCISSSIRLRPGGPPPSGPSGPAEPPGPKLGAVASAGDTCPQSGWWQCNEGGPDVGVQGGQVQYIRKGERMPQPLLLPRQTLWQKVRRIQSSVEPERLAAWKLVDKRLWPRMVPLVALAQPGMPPMPGDAGAGKPPVALLGTQVRTGEPCPASGWWRCEESHALDGTRWFAHGSLLPAATFQVPASVFGHAAGPEAIRRRSVWQLVRQMEPAPPRETAPADVAAAGILGEPPALA</sequence>
<dbReference type="Pfam" id="PF18426">
    <property type="entry name" value="Tli4_C"/>
    <property type="match status" value="1"/>
</dbReference>
<dbReference type="InterPro" id="IPR040761">
    <property type="entry name" value="Tli4_N"/>
</dbReference>
<evidence type="ECO:0000256" key="1">
    <source>
        <dbReference type="SAM" id="MobiDB-lite"/>
    </source>
</evidence>
<gene>
    <name evidence="4" type="ORF">HH212_23220</name>
</gene>
<protein>
    <recommendedName>
        <fullName evidence="6">Tle cognate immunity protein 4 C-terminal domain-containing protein</fullName>
    </recommendedName>
</protein>
<feature type="compositionally biased region" description="Pro residues" evidence="1">
    <location>
        <begin position="310"/>
        <end position="326"/>
    </location>
</feature>
<organism evidence="4 5">
    <name type="scientific">Massilia forsythiae</name>
    <dbReference type="NCBI Taxonomy" id="2728020"/>
    <lineage>
        <taxon>Bacteria</taxon>
        <taxon>Pseudomonadati</taxon>
        <taxon>Pseudomonadota</taxon>
        <taxon>Betaproteobacteria</taxon>
        <taxon>Burkholderiales</taxon>
        <taxon>Oxalobacteraceae</taxon>
        <taxon>Telluria group</taxon>
        <taxon>Massilia</taxon>
    </lineage>
</organism>
<keyword evidence="5" id="KW-1185">Reference proteome</keyword>
<feature type="domain" description="Tle cognate immunity protein 4 C-terminal" evidence="2">
    <location>
        <begin position="146"/>
        <end position="310"/>
    </location>
</feature>
<dbReference type="InterPro" id="IPR041290">
    <property type="entry name" value="Tli4_C"/>
</dbReference>
<dbReference type="Proteomes" id="UP000502415">
    <property type="component" value="Chromosome"/>
</dbReference>
<dbReference type="KEGG" id="mfy:HH212_23220"/>
<evidence type="ECO:0000259" key="2">
    <source>
        <dbReference type="Pfam" id="PF18426"/>
    </source>
</evidence>
<dbReference type="Pfam" id="PF18443">
    <property type="entry name" value="Tli4_N"/>
    <property type="match status" value="1"/>
</dbReference>
<evidence type="ECO:0000313" key="5">
    <source>
        <dbReference type="Proteomes" id="UP000502415"/>
    </source>
</evidence>
<dbReference type="EMBL" id="CP051685">
    <property type="protein sequence ID" value="QJE02571.1"/>
    <property type="molecule type" value="Genomic_DNA"/>
</dbReference>
<accession>A0A7Z2W0A5</accession>
<feature type="domain" description="Tle cognate immunity protein 4 N-terminal" evidence="3">
    <location>
        <begin position="2"/>
        <end position="131"/>
    </location>
</feature>